<evidence type="ECO:0000256" key="3">
    <source>
        <dbReference type="ARBA" id="ARBA00006324"/>
    </source>
</evidence>
<evidence type="ECO:0000256" key="8">
    <source>
        <dbReference type="ARBA" id="ARBA00023270"/>
    </source>
</evidence>
<sequence length="263" mass="29087">MKTNKVRGLIAAPFTPMHENGEINLPVIDKYVDLLLEQGVTSVFVNGTTGEGTSLTLEERKIIAEKWIEAGKAKLDKVIIHVGTANLKDSQELARHAAKAGADMIGSMPTFFFRPASIELLVDYLAEIAKVAPDLPLFYYEIPEMTGVKFDMCHMMELAVQKIPNFGGIKFTSFDLPTFARCVDKFADKLSLCYGKDEQLVSALLLGAHAGVGSTYNYSGMIYSRIFKAAKAGNFKEATKDQIFSAKMIGVMFDEEMLLHRLK</sequence>
<name>A0ABP0FCL6_CLALP</name>
<dbReference type="PANTHER" id="PTHR12128">
    <property type="entry name" value="DIHYDRODIPICOLINATE SYNTHASE"/>
    <property type="match status" value="1"/>
</dbReference>
<evidence type="ECO:0000256" key="2">
    <source>
        <dbReference type="ARBA" id="ARBA00004878"/>
    </source>
</evidence>
<accession>A0ABP0FCL6</accession>
<evidence type="ECO:0000256" key="6">
    <source>
        <dbReference type="ARBA" id="ARBA00022490"/>
    </source>
</evidence>
<evidence type="ECO:0000256" key="10">
    <source>
        <dbReference type="ARBA" id="ARBA00044906"/>
    </source>
</evidence>
<keyword evidence="9" id="KW-0119">Carbohydrate metabolism</keyword>
<comment type="similarity">
    <text evidence="3">Belongs to the DapA family. NanA subfamily.</text>
</comment>
<evidence type="ECO:0000256" key="7">
    <source>
        <dbReference type="ARBA" id="ARBA00023239"/>
    </source>
</evidence>
<evidence type="ECO:0000256" key="9">
    <source>
        <dbReference type="ARBA" id="ARBA00023277"/>
    </source>
</evidence>
<evidence type="ECO:0000256" key="11">
    <source>
        <dbReference type="PIRNR" id="PIRNR001365"/>
    </source>
</evidence>
<comment type="pathway">
    <text evidence="2">Amino-sugar metabolism; N-acetylneuraminate degradation.</text>
</comment>
<comment type="subunit">
    <text evidence="4">Homotetramer.</text>
</comment>
<dbReference type="Gene3D" id="3.20.20.70">
    <property type="entry name" value="Aldolase class I"/>
    <property type="match status" value="1"/>
</dbReference>
<keyword evidence="6" id="KW-0963">Cytoplasm</keyword>
<dbReference type="InterPro" id="IPR020624">
    <property type="entry name" value="Schiff_base-form_aldolases_CS"/>
</dbReference>
<dbReference type="PROSITE" id="PS00665">
    <property type="entry name" value="DHDPS_1"/>
    <property type="match status" value="1"/>
</dbReference>
<keyword evidence="13" id="KW-1185">Reference proteome</keyword>
<dbReference type="PIRSF" id="PIRSF001365">
    <property type="entry name" value="DHDPS"/>
    <property type="match status" value="1"/>
</dbReference>
<dbReference type="PANTHER" id="PTHR12128:SF21">
    <property type="entry name" value="N-ACETYLNEURAMINATE LYASE"/>
    <property type="match status" value="1"/>
</dbReference>
<reference evidence="12 13" key="1">
    <citation type="submission" date="2024-02" db="EMBL/GenBank/DDBJ databases">
        <authorList>
            <person name="Daric V."/>
            <person name="Darras S."/>
        </authorList>
    </citation>
    <scope>NUCLEOTIDE SEQUENCE [LARGE SCALE GENOMIC DNA]</scope>
</reference>
<evidence type="ECO:0000313" key="12">
    <source>
        <dbReference type="EMBL" id="CAK8677426.1"/>
    </source>
</evidence>
<dbReference type="InterPro" id="IPR002220">
    <property type="entry name" value="DapA-like"/>
</dbReference>
<dbReference type="EC" id="4.1.3.3" evidence="5"/>
<comment type="subcellular location">
    <subcellularLocation>
        <location evidence="1">Cytoplasm</location>
    </subcellularLocation>
</comment>
<dbReference type="SMART" id="SM01130">
    <property type="entry name" value="DHDPS"/>
    <property type="match status" value="1"/>
</dbReference>
<proteinExistence type="inferred from homology"/>
<keyword evidence="7 11" id="KW-0456">Lyase</keyword>
<evidence type="ECO:0000256" key="4">
    <source>
        <dbReference type="ARBA" id="ARBA00011881"/>
    </source>
</evidence>
<dbReference type="EMBL" id="CAWYQH010000046">
    <property type="protein sequence ID" value="CAK8677426.1"/>
    <property type="molecule type" value="Genomic_DNA"/>
</dbReference>
<dbReference type="PRINTS" id="PR00146">
    <property type="entry name" value="DHPICSNTHASE"/>
</dbReference>
<keyword evidence="8" id="KW-0704">Schiff base</keyword>
<gene>
    <name evidence="12" type="ORF">CVLEPA_LOCUS6807</name>
</gene>
<evidence type="ECO:0000256" key="5">
    <source>
        <dbReference type="ARBA" id="ARBA00012911"/>
    </source>
</evidence>
<organism evidence="12 13">
    <name type="scientific">Clavelina lepadiformis</name>
    <name type="common">Light-bulb sea squirt</name>
    <name type="synonym">Ascidia lepadiformis</name>
    <dbReference type="NCBI Taxonomy" id="159417"/>
    <lineage>
        <taxon>Eukaryota</taxon>
        <taxon>Metazoa</taxon>
        <taxon>Chordata</taxon>
        <taxon>Tunicata</taxon>
        <taxon>Ascidiacea</taxon>
        <taxon>Aplousobranchia</taxon>
        <taxon>Clavelinidae</taxon>
        <taxon>Clavelina</taxon>
    </lineage>
</organism>
<dbReference type="InterPro" id="IPR013785">
    <property type="entry name" value="Aldolase_TIM"/>
</dbReference>
<dbReference type="SUPFAM" id="SSF51569">
    <property type="entry name" value="Aldolase"/>
    <property type="match status" value="1"/>
</dbReference>
<protein>
    <recommendedName>
        <fullName evidence="5">N-acetylneuraminate lyase</fullName>
        <ecNumber evidence="5">4.1.3.3</ecNumber>
    </recommendedName>
</protein>
<dbReference type="Proteomes" id="UP001642483">
    <property type="component" value="Unassembled WGS sequence"/>
</dbReference>
<dbReference type="Pfam" id="PF00701">
    <property type="entry name" value="DHDPS"/>
    <property type="match status" value="1"/>
</dbReference>
<comment type="catalytic activity">
    <reaction evidence="10">
        <text>aceneuramate = aldehydo-N-acetyl-D-mannosamine + pyruvate</text>
        <dbReference type="Rhea" id="RHEA:23296"/>
        <dbReference type="ChEBI" id="CHEBI:15361"/>
        <dbReference type="ChEBI" id="CHEBI:17122"/>
        <dbReference type="ChEBI" id="CHEBI:173083"/>
        <dbReference type="EC" id="4.1.3.3"/>
    </reaction>
</comment>
<comment type="caution">
    <text evidence="12">The sequence shown here is derived from an EMBL/GenBank/DDBJ whole genome shotgun (WGS) entry which is preliminary data.</text>
</comment>
<evidence type="ECO:0000313" key="13">
    <source>
        <dbReference type="Proteomes" id="UP001642483"/>
    </source>
</evidence>
<evidence type="ECO:0000256" key="1">
    <source>
        <dbReference type="ARBA" id="ARBA00004496"/>
    </source>
</evidence>